<dbReference type="InterPro" id="IPR011763">
    <property type="entry name" value="COA_CT_C"/>
</dbReference>
<reference evidence="3 4" key="1">
    <citation type="submission" date="2022-12" db="EMBL/GenBank/DDBJ databases">
        <title>Genome Sequence of Deinococcus aquaticus Type Strain PB314.</title>
        <authorList>
            <person name="Albert C."/>
            <person name="Hill J."/>
            <person name="Boren L."/>
            <person name="Scholz-Ng S."/>
            <person name="Fatema N."/>
            <person name="Grosso R."/>
            <person name="Soboslay E."/>
            <person name="Tuohy J."/>
        </authorList>
    </citation>
    <scope>NUCLEOTIDE SEQUENCE [LARGE SCALE GENOMIC DNA]</scope>
    <source>
        <strain evidence="3 4">PB-314</strain>
    </source>
</reference>
<dbReference type="InterPro" id="IPR034733">
    <property type="entry name" value="AcCoA_carboxyl_beta"/>
</dbReference>
<dbReference type="PANTHER" id="PTHR22855:SF13">
    <property type="entry name" value="METHYLCROTONOYL-COA CARBOXYLASE BETA CHAIN, MITOCHONDRIAL"/>
    <property type="match status" value="1"/>
</dbReference>
<evidence type="ECO:0000313" key="3">
    <source>
        <dbReference type="EMBL" id="WDA58023.1"/>
    </source>
</evidence>
<keyword evidence="4" id="KW-1185">Reference proteome</keyword>
<dbReference type="InterPro" id="IPR011762">
    <property type="entry name" value="COA_CT_N"/>
</dbReference>
<dbReference type="EMBL" id="CP115165">
    <property type="protein sequence ID" value="WDA58023.1"/>
    <property type="molecule type" value="Genomic_DNA"/>
</dbReference>
<organism evidence="3 4">
    <name type="scientific">Deinococcus aquaticus</name>
    <dbReference type="NCBI Taxonomy" id="328692"/>
    <lineage>
        <taxon>Bacteria</taxon>
        <taxon>Thermotogati</taxon>
        <taxon>Deinococcota</taxon>
        <taxon>Deinococci</taxon>
        <taxon>Deinococcales</taxon>
        <taxon>Deinococcaceae</taxon>
        <taxon>Deinococcus</taxon>
    </lineage>
</organism>
<dbReference type="InterPro" id="IPR045190">
    <property type="entry name" value="MCCB/AccD1-like"/>
</dbReference>
<protein>
    <submittedName>
        <fullName evidence="3">Acyl-CoA carboxylase subunit beta</fullName>
    </submittedName>
</protein>
<sequence>MTQPDTSAPPAPPARSAWQDALERLATDRLTVHAGGGPKAQQRQHDKNRLTARERIRQLIDDQTPFNELMTFAGWEMYQDVGGCPSGGTVTGIGTIQGRPWMIIANDATVKAGAFFPITAKKVIRAQTIALENHLPVVYLVDSAGVYLPMQDEIFPDQDDFGRVFYLNARMSARGIPQIAAIMGNCVAGGAYLPVMCDTLIMTEGSGLYLAGPALVKAAIGQVVDSEDLGGASMHASIAGTVDYKEPDDAAALKRIRALADLYAQGESAPFARRRKEPLPAPERDLTDLVGFDGSKTYDVRDLITALVDGGPEGEPSFHEFKAEYGETLVCGFARAGGFPVAFVANQRTVIKKKLKSGGEPGLRTRIEVGGVIYGDSADKAARFIMDANQAGVPLVFLSDVTGFMVGRDSEQEGIIRRGAKLVNAVSNSVVPKITIITGGSFGAGNYAMNGKAYAPRFLFAWPSAKYAVMSGNAAAKTLMDIQLAALKRAGTEPDDEDILRLYDEVKSKYDTELDPRYAAARLWVDEIIQPNDTRERLIRALEACAQNPHQDEFRVGVFQV</sequence>
<dbReference type="Proteomes" id="UP001217044">
    <property type="component" value="Chromosome"/>
</dbReference>
<dbReference type="InterPro" id="IPR029045">
    <property type="entry name" value="ClpP/crotonase-like_dom_sf"/>
</dbReference>
<gene>
    <name evidence="3" type="ORF">M8445_11780</name>
</gene>
<dbReference type="PROSITE" id="PS50980">
    <property type="entry name" value="COA_CT_NTER"/>
    <property type="match status" value="1"/>
</dbReference>
<feature type="domain" description="CoA carboxyltransferase C-terminal" evidence="2">
    <location>
        <begin position="281"/>
        <end position="544"/>
    </location>
</feature>
<evidence type="ECO:0000313" key="4">
    <source>
        <dbReference type="Proteomes" id="UP001217044"/>
    </source>
</evidence>
<evidence type="ECO:0000259" key="2">
    <source>
        <dbReference type="PROSITE" id="PS50989"/>
    </source>
</evidence>
<dbReference type="Pfam" id="PF01039">
    <property type="entry name" value="Carboxyl_trans"/>
    <property type="match status" value="1"/>
</dbReference>
<proteinExistence type="predicted"/>
<evidence type="ECO:0000259" key="1">
    <source>
        <dbReference type="PROSITE" id="PS50980"/>
    </source>
</evidence>
<feature type="domain" description="CoA carboxyltransferase N-terminal" evidence="1">
    <location>
        <begin position="18"/>
        <end position="275"/>
    </location>
</feature>
<dbReference type="Gene3D" id="3.90.226.10">
    <property type="entry name" value="2-enoyl-CoA Hydratase, Chain A, domain 1"/>
    <property type="match status" value="2"/>
</dbReference>
<dbReference type="RefSeq" id="WP_273987944.1">
    <property type="nucleotide sequence ID" value="NZ_BAABQT010000003.1"/>
</dbReference>
<accession>A0ABY7UYL7</accession>
<dbReference type="PANTHER" id="PTHR22855">
    <property type="entry name" value="ACETYL, PROPIONYL, PYRUVATE, AND GLUTACONYL CARBOXYLASE-RELATED"/>
    <property type="match status" value="1"/>
</dbReference>
<dbReference type="PROSITE" id="PS50989">
    <property type="entry name" value="COA_CT_CTER"/>
    <property type="match status" value="1"/>
</dbReference>
<dbReference type="SUPFAM" id="SSF52096">
    <property type="entry name" value="ClpP/crotonase"/>
    <property type="match status" value="2"/>
</dbReference>
<name>A0ABY7UYL7_9DEIO</name>